<sequence length="78" mass="8649">MEDCRPVATPQALGNIPESAAGDDSEDNDPNIPYRELVGCLQYLVQGTRPENANAVRTLGKYMSKYIKEHVVMAKRVL</sequence>
<dbReference type="EMBL" id="BSXT01000015">
    <property type="protein sequence ID" value="GMF14912.1"/>
    <property type="molecule type" value="Genomic_DNA"/>
</dbReference>
<evidence type="ECO:0000313" key="3">
    <source>
        <dbReference type="Proteomes" id="UP001165121"/>
    </source>
</evidence>
<proteinExistence type="predicted"/>
<keyword evidence="3" id="KW-1185">Reference proteome</keyword>
<organism evidence="2 3">
    <name type="scientific">Phytophthora fragariaefolia</name>
    <dbReference type="NCBI Taxonomy" id="1490495"/>
    <lineage>
        <taxon>Eukaryota</taxon>
        <taxon>Sar</taxon>
        <taxon>Stramenopiles</taxon>
        <taxon>Oomycota</taxon>
        <taxon>Peronosporomycetes</taxon>
        <taxon>Peronosporales</taxon>
        <taxon>Peronosporaceae</taxon>
        <taxon>Phytophthora</taxon>
    </lineage>
</organism>
<accession>A0A9W6WSD9</accession>
<reference evidence="2" key="1">
    <citation type="submission" date="2023-04" db="EMBL/GenBank/DDBJ databases">
        <title>Phytophthora fragariaefolia NBRC 109709.</title>
        <authorList>
            <person name="Ichikawa N."/>
            <person name="Sato H."/>
            <person name="Tonouchi N."/>
        </authorList>
    </citation>
    <scope>NUCLEOTIDE SEQUENCE</scope>
    <source>
        <strain evidence="2">NBRC 109709</strain>
    </source>
</reference>
<evidence type="ECO:0000256" key="1">
    <source>
        <dbReference type="SAM" id="MobiDB-lite"/>
    </source>
</evidence>
<protein>
    <submittedName>
        <fullName evidence="2">Unnamed protein product</fullName>
    </submittedName>
</protein>
<feature type="region of interest" description="Disordered" evidence="1">
    <location>
        <begin position="1"/>
        <end position="31"/>
    </location>
</feature>
<dbReference type="AlphaFoldDB" id="A0A9W6WSD9"/>
<gene>
    <name evidence="2" type="ORF">Pfra01_000023500</name>
</gene>
<comment type="caution">
    <text evidence="2">The sequence shown here is derived from an EMBL/GenBank/DDBJ whole genome shotgun (WGS) entry which is preliminary data.</text>
</comment>
<dbReference type="Proteomes" id="UP001165121">
    <property type="component" value="Unassembled WGS sequence"/>
</dbReference>
<dbReference type="OrthoDB" id="124209at2759"/>
<name>A0A9W6WSD9_9STRA</name>
<evidence type="ECO:0000313" key="2">
    <source>
        <dbReference type="EMBL" id="GMF14912.1"/>
    </source>
</evidence>